<accession>A0A6J8EC45</accession>
<organism evidence="1 2">
    <name type="scientific">Mytilus coruscus</name>
    <name type="common">Sea mussel</name>
    <dbReference type="NCBI Taxonomy" id="42192"/>
    <lineage>
        <taxon>Eukaryota</taxon>
        <taxon>Metazoa</taxon>
        <taxon>Spiralia</taxon>
        <taxon>Lophotrochozoa</taxon>
        <taxon>Mollusca</taxon>
        <taxon>Bivalvia</taxon>
        <taxon>Autobranchia</taxon>
        <taxon>Pteriomorphia</taxon>
        <taxon>Mytilida</taxon>
        <taxon>Mytiloidea</taxon>
        <taxon>Mytilidae</taxon>
        <taxon>Mytilinae</taxon>
        <taxon>Mytilus</taxon>
    </lineage>
</organism>
<dbReference type="AlphaFoldDB" id="A0A6J8EC45"/>
<sequence>MKHYISSPTSFDKRYKNLKANNYQIIPLASSGEHFQEPTSETGFELYETNLIHASTNSTQENNEQFSETTTELDLNYLRYLEIDDHHCIEASCSDYCDNNTECTLSQTSEGSVWIPSASKEDGNSKKRKALDSFLLTCGASPVKKTLTAKWRGCAERTKSYYYIIQTTKILNEVLNVLVPGQETDVLQAIMKRPNVRKSLKGLDNHAAAGAKSIASLQKIADLFGRLNKGTEWQDNICKLLTSSKQYRKLDYKCQSCSGMEKKHILRSVNQDTARKSVLENLKEDEIMDFADPQGGKSICDRKTSVVVALQPPKSDSKKKEPAVFKLPKITTVNNFSFKNGGVQVWRQFEIGHG</sequence>
<name>A0A6J8EC45_MYTCO</name>
<evidence type="ECO:0000313" key="2">
    <source>
        <dbReference type="Proteomes" id="UP000507470"/>
    </source>
</evidence>
<proteinExistence type="predicted"/>
<evidence type="ECO:0000313" key="1">
    <source>
        <dbReference type="EMBL" id="CAC5418339.1"/>
    </source>
</evidence>
<dbReference type="OrthoDB" id="6199563at2759"/>
<keyword evidence="2" id="KW-1185">Reference proteome</keyword>
<protein>
    <submittedName>
        <fullName evidence="1">Uncharacterized protein</fullName>
    </submittedName>
</protein>
<dbReference type="Proteomes" id="UP000507470">
    <property type="component" value="Unassembled WGS sequence"/>
</dbReference>
<reference evidence="1 2" key="1">
    <citation type="submission" date="2020-06" db="EMBL/GenBank/DDBJ databases">
        <authorList>
            <person name="Li R."/>
            <person name="Bekaert M."/>
        </authorList>
    </citation>
    <scope>NUCLEOTIDE SEQUENCE [LARGE SCALE GENOMIC DNA]</scope>
    <source>
        <strain evidence="2">wild</strain>
    </source>
</reference>
<gene>
    <name evidence="1" type="ORF">MCOR_50784</name>
</gene>
<dbReference type="EMBL" id="CACVKT020008912">
    <property type="protein sequence ID" value="CAC5418339.1"/>
    <property type="molecule type" value="Genomic_DNA"/>
</dbReference>